<feature type="active site" description="Charge relay system" evidence="8">
    <location>
        <position position="355"/>
    </location>
</feature>
<evidence type="ECO:0000256" key="2">
    <source>
        <dbReference type="ARBA" id="ARBA00022670"/>
    </source>
</evidence>
<evidence type="ECO:0000256" key="3">
    <source>
        <dbReference type="ARBA" id="ARBA00022723"/>
    </source>
</evidence>
<dbReference type="InterPro" id="IPR050819">
    <property type="entry name" value="Tripeptidyl-peptidase_I"/>
</dbReference>
<feature type="binding site" evidence="8">
    <location>
        <position position="661"/>
    </location>
    <ligand>
        <name>Ca(2+)</name>
        <dbReference type="ChEBI" id="CHEBI:29108"/>
    </ligand>
</feature>
<dbReference type="CDD" id="cd11377">
    <property type="entry name" value="Pro-peptidase_S53"/>
    <property type="match status" value="1"/>
</dbReference>
<dbReference type="SMART" id="SM00944">
    <property type="entry name" value="Pro-kuma_activ"/>
    <property type="match status" value="1"/>
</dbReference>
<dbReference type="PANTHER" id="PTHR14218:SF19">
    <property type="entry name" value="SERINE PROTEASE AORO, PUTATIVE (AFU_ORTHOLOGUE AFUA_6G10250)-RELATED"/>
    <property type="match status" value="1"/>
</dbReference>
<comment type="subcellular location">
    <subcellularLocation>
        <location evidence="1">Secreted</location>
        <location evidence="1">Extracellular space</location>
    </subcellularLocation>
</comment>
<evidence type="ECO:0000256" key="4">
    <source>
        <dbReference type="ARBA" id="ARBA00022801"/>
    </source>
</evidence>
<keyword evidence="6 8" id="KW-0106">Calcium</keyword>
<dbReference type="SUPFAM" id="SSF52743">
    <property type="entry name" value="Subtilisin-like"/>
    <property type="match status" value="1"/>
</dbReference>
<organism evidence="10 11">
    <name type="scientific">Oculimacula yallundae</name>
    <dbReference type="NCBI Taxonomy" id="86028"/>
    <lineage>
        <taxon>Eukaryota</taxon>
        <taxon>Fungi</taxon>
        <taxon>Dikarya</taxon>
        <taxon>Ascomycota</taxon>
        <taxon>Pezizomycotina</taxon>
        <taxon>Leotiomycetes</taxon>
        <taxon>Helotiales</taxon>
        <taxon>Ploettnerulaceae</taxon>
        <taxon>Oculimacula</taxon>
    </lineage>
</organism>
<dbReference type="PROSITE" id="PS51695">
    <property type="entry name" value="SEDOLISIN"/>
    <property type="match status" value="1"/>
</dbReference>
<feature type="domain" description="Peptidase S53" evidence="9">
    <location>
        <begin position="276"/>
        <end position="702"/>
    </location>
</feature>
<evidence type="ECO:0000256" key="1">
    <source>
        <dbReference type="ARBA" id="ARBA00004239"/>
    </source>
</evidence>
<keyword evidence="7" id="KW-0865">Zymogen</keyword>
<evidence type="ECO:0000313" key="11">
    <source>
        <dbReference type="Proteomes" id="UP001595075"/>
    </source>
</evidence>
<comment type="caution">
    <text evidence="10">The sequence shown here is derived from an EMBL/GenBank/DDBJ whole genome shotgun (WGS) entry which is preliminary data.</text>
</comment>
<dbReference type="Proteomes" id="UP001595075">
    <property type="component" value="Unassembled WGS sequence"/>
</dbReference>
<evidence type="ECO:0000256" key="6">
    <source>
        <dbReference type="ARBA" id="ARBA00022837"/>
    </source>
</evidence>
<dbReference type="InterPro" id="IPR036852">
    <property type="entry name" value="Peptidase_S8/S53_dom_sf"/>
</dbReference>
<keyword evidence="5 8" id="KW-0720">Serine protease</keyword>
<evidence type="ECO:0000256" key="7">
    <source>
        <dbReference type="ARBA" id="ARBA00023145"/>
    </source>
</evidence>
<evidence type="ECO:0000256" key="8">
    <source>
        <dbReference type="PROSITE-ProRule" id="PRU01032"/>
    </source>
</evidence>
<keyword evidence="3 8" id="KW-0479">Metal-binding</keyword>
<feature type="binding site" evidence="8">
    <location>
        <position position="662"/>
    </location>
    <ligand>
        <name>Ca(2+)</name>
        <dbReference type="ChEBI" id="CHEBI:29108"/>
    </ligand>
</feature>
<keyword evidence="11" id="KW-1185">Reference proteome</keyword>
<name>A0ABR4CFY8_9HELO</name>
<evidence type="ECO:0000256" key="5">
    <source>
        <dbReference type="ARBA" id="ARBA00022825"/>
    </source>
</evidence>
<feature type="active site" description="Charge relay system" evidence="8">
    <location>
        <position position="620"/>
    </location>
</feature>
<keyword evidence="4 8" id="KW-0378">Hydrolase</keyword>
<dbReference type="EMBL" id="JAZHXI010000008">
    <property type="protein sequence ID" value="KAL2068680.1"/>
    <property type="molecule type" value="Genomic_DNA"/>
</dbReference>
<dbReference type="PANTHER" id="PTHR14218">
    <property type="entry name" value="PROTEASE S8 TRIPEPTIDYL PEPTIDASE I CLN2"/>
    <property type="match status" value="1"/>
</dbReference>
<comment type="cofactor">
    <cofactor evidence="8">
        <name>Ca(2+)</name>
        <dbReference type="ChEBI" id="CHEBI:29108"/>
    </cofactor>
    <text evidence="8">Binds 1 Ca(2+) ion per subunit.</text>
</comment>
<accession>A0ABR4CFY8</accession>
<proteinExistence type="predicted"/>
<sequence>MFLKIGECAVAATGDPLGRNVCYIYPGDPSGLKTCGRFLVNMVLLDFLVLALCLNFFLSHAIASSPKTWKHVLHERRNVPPPGWIKRSRISPEVEIPLRIALKQSNLVNLEKYLLSVSTPGSKEYGKHWTHHQIAETFKPSSESVNAVWQWLVDSGVDGQGIGRSQSLGWMSFNATIGEVERLLGTEYWLWEHEESEVGHLACEEYSIPGHVREHIDFITPTVHFDAKIRPRKNKPQDRKKKGAGFGEWGEGNDCAPKLSPKPKPVVHNLTDCANNIVPDCLRALYGIPELDHRTKLNPKNSFGVVQYTPQSYLATDLDMFFRNYSKNQVQKRPTLRSVVGGNVYNTPNFGQNIEANLDLEYAMALVNPLNVTLYQVGDLVNTQWTSFNNFLDSLDETYCSRDGQTENVTTPIIDAIYPSKLPGGFAGPRNCGGWAATKVISTSYSYNEHDLTPAYEKRQCDEYGKLGLAGTTFLYCSADYGVAASLDRCIDPTTGEYNDGKSGQFAPSFPSTCPYITSVGATQIAPNASVTAPEIACSTKIFSGGGFSNVFALPSYQAKAVRNWFKRYSKDLEKGEKGFRKDRWNSTGNARGYPDVSANGAGYVVALVGSYDYLLYGTSASTPVFGAIITLINEARMDRGKGSLGFLNPALYANPQMLNDITIGTNPGCGTEGFKATPGWDPVTGLGTPSYPRMLEYFLKH</sequence>
<dbReference type="SUPFAM" id="SSF54897">
    <property type="entry name" value="Protease propeptides/inhibitors"/>
    <property type="match status" value="1"/>
</dbReference>
<dbReference type="CDD" id="cd04056">
    <property type="entry name" value="Peptidases_S53"/>
    <property type="match status" value="1"/>
</dbReference>
<dbReference type="Pfam" id="PF09286">
    <property type="entry name" value="Pro-kuma_activ"/>
    <property type="match status" value="1"/>
</dbReference>
<reference evidence="10 11" key="1">
    <citation type="journal article" date="2024" name="Commun. Biol.">
        <title>Comparative genomic analysis of thermophilic fungi reveals convergent evolutionary adaptations and gene losses.</title>
        <authorList>
            <person name="Steindorff A.S."/>
            <person name="Aguilar-Pontes M.V."/>
            <person name="Robinson A.J."/>
            <person name="Andreopoulos B."/>
            <person name="LaButti K."/>
            <person name="Kuo A."/>
            <person name="Mondo S."/>
            <person name="Riley R."/>
            <person name="Otillar R."/>
            <person name="Haridas S."/>
            <person name="Lipzen A."/>
            <person name="Grimwood J."/>
            <person name="Schmutz J."/>
            <person name="Clum A."/>
            <person name="Reid I.D."/>
            <person name="Moisan M.C."/>
            <person name="Butler G."/>
            <person name="Nguyen T.T.M."/>
            <person name="Dewar K."/>
            <person name="Conant G."/>
            <person name="Drula E."/>
            <person name="Henrissat B."/>
            <person name="Hansel C."/>
            <person name="Singer S."/>
            <person name="Hutchinson M.I."/>
            <person name="de Vries R.P."/>
            <person name="Natvig D.O."/>
            <person name="Powell A.J."/>
            <person name="Tsang A."/>
            <person name="Grigoriev I.V."/>
        </authorList>
    </citation>
    <scope>NUCLEOTIDE SEQUENCE [LARGE SCALE GENOMIC DNA]</scope>
    <source>
        <strain evidence="10 11">CBS 494.80</strain>
    </source>
</reference>
<evidence type="ECO:0000313" key="10">
    <source>
        <dbReference type="EMBL" id="KAL2068680.1"/>
    </source>
</evidence>
<feature type="binding site" evidence="8">
    <location>
        <position position="680"/>
    </location>
    <ligand>
        <name>Ca(2+)</name>
        <dbReference type="ChEBI" id="CHEBI:29108"/>
    </ligand>
</feature>
<protein>
    <recommendedName>
        <fullName evidence="9">Peptidase S53 domain-containing protein</fullName>
    </recommendedName>
</protein>
<dbReference type="InterPro" id="IPR015366">
    <property type="entry name" value="S53_propep"/>
</dbReference>
<feature type="active site" description="Charge relay system" evidence="8">
    <location>
        <position position="359"/>
    </location>
</feature>
<dbReference type="Gene3D" id="3.40.50.200">
    <property type="entry name" value="Peptidase S8/S53 domain"/>
    <property type="match status" value="1"/>
</dbReference>
<gene>
    <name evidence="10" type="ORF">VTL71DRAFT_15018</name>
</gene>
<dbReference type="InterPro" id="IPR030400">
    <property type="entry name" value="Sedolisin_dom"/>
</dbReference>
<keyword evidence="2 8" id="KW-0645">Protease</keyword>
<evidence type="ECO:0000259" key="9">
    <source>
        <dbReference type="PROSITE" id="PS51695"/>
    </source>
</evidence>
<feature type="binding site" evidence="8">
    <location>
        <position position="682"/>
    </location>
    <ligand>
        <name>Ca(2+)</name>
        <dbReference type="ChEBI" id="CHEBI:29108"/>
    </ligand>
</feature>